<dbReference type="AlphaFoldDB" id="A0A2C6KN17"/>
<evidence type="ECO:0000313" key="1">
    <source>
        <dbReference type="EMBL" id="PHJ18008.1"/>
    </source>
</evidence>
<keyword evidence="2" id="KW-1185">Reference proteome</keyword>
<name>A0A2C6KN17_9APIC</name>
<sequence>MPAVSLLEGAGCAVFRMSPLAALRNALMRAAVVRLTGPGKQPWGGRRTEVLLRIESSGHYMWFHYNPDRKSRSAPEVSCFFFGL</sequence>
<dbReference type="Proteomes" id="UP000221165">
    <property type="component" value="Unassembled WGS sequence"/>
</dbReference>
<comment type="caution">
    <text evidence="1">The sequence shown here is derived from an EMBL/GenBank/DDBJ whole genome shotgun (WGS) entry which is preliminary data.</text>
</comment>
<evidence type="ECO:0000313" key="2">
    <source>
        <dbReference type="Proteomes" id="UP000221165"/>
    </source>
</evidence>
<organism evidence="1 2">
    <name type="scientific">Cystoisospora suis</name>
    <dbReference type="NCBI Taxonomy" id="483139"/>
    <lineage>
        <taxon>Eukaryota</taxon>
        <taxon>Sar</taxon>
        <taxon>Alveolata</taxon>
        <taxon>Apicomplexa</taxon>
        <taxon>Conoidasida</taxon>
        <taxon>Coccidia</taxon>
        <taxon>Eucoccidiorida</taxon>
        <taxon>Eimeriorina</taxon>
        <taxon>Sarcocystidae</taxon>
        <taxon>Cystoisospora</taxon>
    </lineage>
</organism>
<dbReference type="GeneID" id="94431514"/>
<accession>A0A2C6KN17</accession>
<dbReference type="VEuPathDB" id="ToxoDB:CSUI_008167"/>
<protein>
    <submittedName>
        <fullName evidence="1">Uncharacterized protein</fullName>
    </submittedName>
</protein>
<dbReference type="EMBL" id="MIGC01004496">
    <property type="protein sequence ID" value="PHJ18008.1"/>
    <property type="molecule type" value="Genomic_DNA"/>
</dbReference>
<reference evidence="1 2" key="1">
    <citation type="journal article" date="2017" name="Int. J. Parasitol.">
        <title>The genome of the protozoan parasite Cystoisospora suis and a reverse vaccinology approach to identify vaccine candidates.</title>
        <authorList>
            <person name="Palmieri N."/>
            <person name="Shrestha A."/>
            <person name="Ruttkowski B."/>
            <person name="Beck T."/>
            <person name="Vogl C."/>
            <person name="Tomley F."/>
            <person name="Blake D.P."/>
            <person name="Joachim A."/>
        </authorList>
    </citation>
    <scope>NUCLEOTIDE SEQUENCE [LARGE SCALE GENOMIC DNA]</scope>
    <source>
        <strain evidence="1 2">Wien I</strain>
    </source>
</reference>
<gene>
    <name evidence="1" type="ORF">CSUI_008167</name>
</gene>
<dbReference type="RefSeq" id="XP_067919720.1">
    <property type="nucleotide sequence ID" value="XM_068068303.1"/>
</dbReference>
<proteinExistence type="predicted"/>